<dbReference type="SUPFAM" id="SSF52768">
    <property type="entry name" value="Arginase/deacetylase"/>
    <property type="match status" value="1"/>
</dbReference>
<feature type="domain" description="AAA+ ATPase" evidence="9">
    <location>
        <begin position="355"/>
        <end position="1118"/>
    </location>
</feature>
<dbReference type="SUPFAM" id="SSF52540">
    <property type="entry name" value="P-loop containing nucleoside triphosphate hydrolases"/>
    <property type="match status" value="1"/>
</dbReference>
<dbReference type="SUPFAM" id="SSF52980">
    <property type="entry name" value="Restriction endonuclease-like"/>
    <property type="match status" value="1"/>
</dbReference>
<dbReference type="Pfam" id="PF13086">
    <property type="entry name" value="AAA_11"/>
    <property type="match status" value="1"/>
</dbReference>
<dbReference type="CDD" id="cd09999">
    <property type="entry name" value="Arginase-like_1"/>
    <property type="match status" value="1"/>
</dbReference>
<dbReference type="CDD" id="cd18808">
    <property type="entry name" value="SF1_C_Upf1"/>
    <property type="match status" value="1"/>
</dbReference>
<evidence type="ECO:0000256" key="2">
    <source>
        <dbReference type="ARBA" id="ARBA00022741"/>
    </source>
</evidence>
<comment type="similarity">
    <text evidence="6">Belongs to the arginase family.</text>
</comment>
<evidence type="ECO:0000256" key="8">
    <source>
        <dbReference type="SAM" id="MobiDB-lite"/>
    </source>
</evidence>
<gene>
    <name evidence="10" type="ORF">Ade02nite_73720</name>
</gene>
<dbReference type="Pfam" id="PF13087">
    <property type="entry name" value="AAA_12"/>
    <property type="match status" value="1"/>
</dbReference>
<evidence type="ECO:0000259" key="9">
    <source>
        <dbReference type="SMART" id="SM00382"/>
    </source>
</evidence>
<keyword evidence="2" id="KW-0547">Nucleotide-binding</keyword>
<feature type="coiled-coil region" evidence="7">
    <location>
        <begin position="423"/>
        <end position="476"/>
    </location>
</feature>
<sequence length="1649" mass="179974">MSEQLESPTTIRDRAVAVADYLLAVRAQMDRPARVVPADAYRLDELPDHPACQTGPAGDGTSWLRVGLPALPPPVAVPAALRRHLRGDVTAGEEPAPDKSGDVTAGEEPTPEEPGTDFETWRDEVWRPWAYATGEAEKARTLHRRLFDLMHQIDMSAATTELVWGHGLLETVVNGERVRYPLVATPVLIEYEPDRSLVTVSPAGPSRLQTDALAGLDERYLSQLLGLAGPAGTLEVDLWNDLERRELFERALGRLGYDRLITGAETSLPHINDVGVLFARPKQRLLRGFLESLRNRLLAGDTASIGALAAIVAHEPSKLRMPDDRPESWRRVGERLLMPLPTNEAQESIARRLAQHRNVAVQGPPGTGKTHTIRNLICHLMANGKRVLVVAQKEDPLRVLRDGLPEEIQALCLAVLGRTTDQLVQLQLAARELADRAATLDRDAEARRVERLTGLLEEAERELAAALGGLRAIAENEAVTYPIDGAPLTPVEVGAWLRERAATRSGIPDPVDGPPPLDAAELQALLASAARLSPADRAAALRPLPRTDDLPDAAGAARTRAERDVLSARVSRLASAGLDLQAVRGEDVAAVRAGLHDALTWLRRREGAWTDRLGRLLNDPHWRVVWADHVAATEALLAELATLTRTLAGHPVTVPGAYAAEPKRLLAQLAEVRQRFASGRGLSRLLQAALYRLADEVRVDGEPLRTVEDVDVAAASVRRELARQRLGGHWAEWIGRLTIPAPAGDPEIWAGTLLAEARQSLDWDVHQWPALAGRLAHLVPQRDLDLDTRNLAEVAELLDGADAVAELDALDGRRREIAERLAPWRRLAEAWDTLDGWDAELAEARRIEEIRPEAQRYAMLRDRLRPAAPEWTASIEAGRVPAVSGQACLDAWQWRRAQTWFDEVIGSVDPAVLAKRVESAREKIRRRTAELVVASAWLEVSRGLDDRRRAALADWTTALRKIGKGTGRTAAAWQAHAQRAMEQAVEAVPVWVMSVDRAIEQFAGGARFDVVIVDEASQADLFALPVLSLAERAVVVGDDQQIGPQLGFVGTVAGLIHGHLGDVPSAEHFDPESSLYDHAVRRSPERILLTEHFRCVPQIIEFSSRHYYDGKIMPLRADRPSLAPIRTVFLPAGVRQQLSGFGDVNADEAHALVAQVAAIVRDPAYAGKTLGVISLLSTSGQAPYLLHLLREEIGEDEIQARRLRVGDAYTFQGDERDVVLVSMVVSDNDPRVAAFTKREYHRRVNVAASRARDQLWIFHSVRPGSLLADDARALLLSYALHLTPAEEAADLAGRCESDFEREVLKRLLARGFRPIPQFRIGAYRIDFVLNAPDGRRLAIECDGDAYHGPEQWESDMRRQAVLERVGNCVFVRIRGSIFAREPEAAMSPLWQRIAELGIVAPPRRTVLEVGQWQGSGSPTAARLADGAAELARLIPADRRVRVPVTDSLGDNLAAVRAAVTDPPVVTAGGDCGVELAPIEAALDRYGDGLVVVWFDAHGDLNTPESSPSGAFHGMVLRALLGEGPADLKPRRVLRPDQVVLAGVRALDPAEQEYITDNSIIVAPVADVAPAVAAAGARAVYIHIDLDVLDPSTFSSVGSPAPGGVTPRRLAEAVRALTERFPLAGFGITEYEPADPADRDVLAGLVRAIF</sequence>
<evidence type="ECO:0000256" key="5">
    <source>
        <dbReference type="ARBA" id="ARBA00022840"/>
    </source>
</evidence>
<accession>A0ABQ3YFG9</accession>
<evidence type="ECO:0000256" key="7">
    <source>
        <dbReference type="SAM" id="Coils"/>
    </source>
</evidence>
<keyword evidence="3" id="KW-0378">Hydrolase</keyword>
<dbReference type="InterPro" id="IPR023696">
    <property type="entry name" value="Ureohydrolase_dom_sf"/>
</dbReference>
<dbReference type="RefSeq" id="WP_203773933.1">
    <property type="nucleotide sequence ID" value="NZ_BAAABO010000027.1"/>
</dbReference>
<dbReference type="InterPro" id="IPR027417">
    <property type="entry name" value="P-loop_NTPase"/>
</dbReference>
<dbReference type="Pfam" id="PF18741">
    <property type="entry name" value="MTES_1575"/>
    <property type="match status" value="1"/>
</dbReference>
<evidence type="ECO:0000256" key="4">
    <source>
        <dbReference type="ARBA" id="ARBA00022806"/>
    </source>
</evidence>
<keyword evidence="5" id="KW-0067">ATP-binding</keyword>
<dbReference type="InterPro" id="IPR049468">
    <property type="entry name" value="Restrct_endonuc-II-like_dom"/>
</dbReference>
<evidence type="ECO:0000256" key="1">
    <source>
        <dbReference type="ARBA" id="ARBA00007913"/>
    </source>
</evidence>
<dbReference type="EMBL" id="BOMI01000148">
    <property type="protein sequence ID" value="GID78731.1"/>
    <property type="molecule type" value="Genomic_DNA"/>
</dbReference>
<evidence type="ECO:0000256" key="3">
    <source>
        <dbReference type="ARBA" id="ARBA00022801"/>
    </source>
</evidence>
<dbReference type="Gene3D" id="3.40.50.300">
    <property type="entry name" value="P-loop containing nucleotide triphosphate hydrolases"/>
    <property type="match status" value="3"/>
</dbReference>
<protein>
    <submittedName>
        <fullName evidence="10">Very short patch repair endonuclease</fullName>
    </submittedName>
</protein>
<evidence type="ECO:0000313" key="11">
    <source>
        <dbReference type="Proteomes" id="UP000609879"/>
    </source>
</evidence>
<dbReference type="Proteomes" id="UP000609879">
    <property type="component" value="Unassembled WGS sequence"/>
</dbReference>
<organism evidence="10 11">
    <name type="scientific">Paractinoplanes deccanensis</name>
    <dbReference type="NCBI Taxonomy" id="113561"/>
    <lineage>
        <taxon>Bacteria</taxon>
        <taxon>Bacillati</taxon>
        <taxon>Actinomycetota</taxon>
        <taxon>Actinomycetes</taxon>
        <taxon>Micromonosporales</taxon>
        <taxon>Micromonosporaceae</taxon>
        <taxon>Paractinoplanes</taxon>
    </lineage>
</organism>
<dbReference type="Gene3D" id="3.40.800.10">
    <property type="entry name" value="Ureohydrolase domain"/>
    <property type="match status" value="1"/>
</dbReference>
<keyword evidence="4" id="KW-0347">Helicase</keyword>
<evidence type="ECO:0000256" key="6">
    <source>
        <dbReference type="PROSITE-ProRule" id="PRU00742"/>
    </source>
</evidence>
<evidence type="ECO:0000313" key="10">
    <source>
        <dbReference type="EMBL" id="GID78731.1"/>
    </source>
</evidence>
<dbReference type="InterPro" id="IPR003593">
    <property type="entry name" value="AAA+_ATPase"/>
</dbReference>
<dbReference type="PROSITE" id="PS51409">
    <property type="entry name" value="ARGINASE_2"/>
    <property type="match status" value="1"/>
</dbReference>
<keyword evidence="10" id="KW-0540">Nuclease</keyword>
<dbReference type="GO" id="GO:0004519">
    <property type="term" value="F:endonuclease activity"/>
    <property type="evidence" value="ECO:0007669"/>
    <property type="project" value="UniProtKB-KW"/>
</dbReference>
<keyword evidence="11" id="KW-1185">Reference proteome</keyword>
<dbReference type="InterPro" id="IPR006035">
    <property type="entry name" value="Ureohydrolase"/>
</dbReference>
<dbReference type="PANTHER" id="PTHR43788:SF8">
    <property type="entry name" value="DNA-BINDING PROTEIN SMUBP-2"/>
    <property type="match status" value="1"/>
</dbReference>
<dbReference type="InterPro" id="IPR011335">
    <property type="entry name" value="Restrct_endonuc-II-like"/>
</dbReference>
<keyword evidence="7" id="KW-0175">Coiled coil</keyword>
<dbReference type="InterPro" id="IPR041677">
    <property type="entry name" value="DNA2/NAM7_AAA_11"/>
</dbReference>
<reference evidence="10 11" key="1">
    <citation type="submission" date="2021-01" db="EMBL/GenBank/DDBJ databases">
        <title>Whole genome shotgun sequence of Actinoplanes deccanensis NBRC 13994.</title>
        <authorList>
            <person name="Komaki H."/>
            <person name="Tamura T."/>
        </authorList>
    </citation>
    <scope>NUCLEOTIDE SEQUENCE [LARGE SCALE GENOMIC DNA]</scope>
    <source>
        <strain evidence="10 11">NBRC 13994</strain>
    </source>
</reference>
<comment type="similarity">
    <text evidence="1">Belongs to the DNA2/NAM7 helicase family.</text>
</comment>
<dbReference type="Pfam" id="PF00491">
    <property type="entry name" value="Arginase"/>
    <property type="match status" value="1"/>
</dbReference>
<dbReference type="Gene3D" id="3.40.960.10">
    <property type="entry name" value="VSR Endonuclease"/>
    <property type="match status" value="1"/>
</dbReference>
<dbReference type="InterPro" id="IPR041679">
    <property type="entry name" value="DNA2/NAM7-like_C"/>
</dbReference>
<feature type="region of interest" description="Disordered" evidence="8">
    <location>
        <begin position="88"/>
        <end position="118"/>
    </location>
</feature>
<proteinExistence type="inferred from homology"/>
<dbReference type="InterPro" id="IPR047187">
    <property type="entry name" value="SF1_C_Upf1"/>
</dbReference>
<keyword evidence="10" id="KW-0255">Endonuclease</keyword>
<dbReference type="PANTHER" id="PTHR43788">
    <property type="entry name" value="DNA2/NAM7 HELICASE FAMILY MEMBER"/>
    <property type="match status" value="1"/>
</dbReference>
<comment type="caution">
    <text evidence="10">The sequence shown here is derived from an EMBL/GenBank/DDBJ whole genome shotgun (WGS) entry which is preliminary data.</text>
</comment>
<dbReference type="SMART" id="SM00382">
    <property type="entry name" value="AAA"/>
    <property type="match status" value="1"/>
</dbReference>
<name>A0ABQ3YFG9_9ACTN</name>
<dbReference type="InterPro" id="IPR050534">
    <property type="entry name" value="Coronavir_polyprotein_1ab"/>
</dbReference>